<evidence type="ECO:0000256" key="7">
    <source>
        <dbReference type="ARBA" id="ARBA00023065"/>
    </source>
</evidence>
<evidence type="ECO:0000259" key="12">
    <source>
        <dbReference type="Pfam" id="PF13609"/>
    </source>
</evidence>
<dbReference type="InterPro" id="IPR001702">
    <property type="entry name" value="Porin_Gram-ve"/>
</dbReference>
<dbReference type="Proteomes" id="UP000237632">
    <property type="component" value="Unassembled WGS sequence"/>
</dbReference>
<dbReference type="PRINTS" id="PR00184">
    <property type="entry name" value="NEISSPPORIN"/>
</dbReference>
<sequence length="382" mass="41150">MNKVIQSSLAIGILAIPYISHAQSSVTLYGLIDEGINYTNNVGGHSNFEMQSGFAQGSRWGLKGVEDLGGGTKAVFQLENGFDVNSGAAGQGKRMFGRQAYVGLQSDRLGTLTFGRQYDSVVDYLAPLTANGNWGGYLLSHPFDNDNTDNSFRLNNSVKFASNTYGGFSFGGLYGFSNQASGFANNRAYSVGAQYVGGPLSIAAAYMQINNPGGTSIGSLATDDTSFVAGRQRVWGAGINYQITNDAMIGFVYSHTDLKNTSSSVYVGNFDNLANSLKFDNFEINAKYQFTKNAYIGGMYNYTRGRFNSTAGNVSPKWQQVGLMVDYQLSKRTDLYVQGMYQHLSGGTDSIAPLNTAYITGAASSSSTANQVLTRVAMRHVF</sequence>
<dbReference type="GO" id="GO:0009279">
    <property type="term" value="C:cell outer membrane"/>
    <property type="evidence" value="ECO:0007669"/>
    <property type="project" value="UniProtKB-SubCell"/>
</dbReference>
<dbReference type="SUPFAM" id="SSF56935">
    <property type="entry name" value="Porins"/>
    <property type="match status" value="1"/>
</dbReference>
<dbReference type="InterPro" id="IPR050298">
    <property type="entry name" value="Gram-neg_bact_OMP"/>
</dbReference>
<dbReference type="Gene3D" id="2.40.160.10">
    <property type="entry name" value="Porin"/>
    <property type="match status" value="1"/>
</dbReference>
<dbReference type="InterPro" id="IPR033900">
    <property type="entry name" value="Gram_neg_porin_domain"/>
</dbReference>
<protein>
    <submittedName>
        <fullName evidence="13">Porin</fullName>
    </submittedName>
</protein>
<gene>
    <name evidence="13" type="ORF">C6T65_16140</name>
</gene>
<proteinExistence type="predicted"/>
<comment type="subunit">
    <text evidence="2">Homotrimer.</text>
</comment>
<evidence type="ECO:0000256" key="10">
    <source>
        <dbReference type="ARBA" id="ARBA00023237"/>
    </source>
</evidence>
<reference evidence="13 14" key="1">
    <citation type="submission" date="2018-03" db="EMBL/GenBank/DDBJ databases">
        <authorList>
            <person name="Nguyen K."/>
            <person name="Fouts D."/>
            <person name="Sutton G."/>
        </authorList>
    </citation>
    <scope>NUCLEOTIDE SEQUENCE [LARGE SCALE GENOMIC DNA]</scope>
    <source>
        <strain evidence="13 14">AU3578</strain>
    </source>
</reference>
<keyword evidence="4" id="KW-1134">Transmembrane beta strand</keyword>
<dbReference type="RefSeq" id="WP_027810002.1">
    <property type="nucleotide sequence ID" value="NZ_CADFFD010000025.1"/>
</dbReference>
<dbReference type="GO" id="GO:0034220">
    <property type="term" value="P:monoatomic ion transmembrane transport"/>
    <property type="evidence" value="ECO:0007669"/>
    <property type="project" value="InterPro"/>
</dbReference>
<feature type="chain" id="PRO_5041392557" evidence="11">
    <location>
        <begin position="23"/>
        <end position="382"/>
    </location>
</feature>
<dbReference type="GO" id="GO:0046930">
    <property type="term" value="C:pore complex"/>
    <property type="evidence" value="ECO:0007669"/>
    <property type="project" value="UniProtKB-KW"/>
</dbReference>
<accession>A0AA44XZV6</accession>
<dbReference type="InterPro" id="IPR023614">
    <property type="entry name" value="Porin_dom_sf"/>
</dbReference>
<evidence type="ECO:0000256" key="4">
    <source>
        <dbReference type="ARBA" id="ARBA00022452"/>
    </source>
</evidence>
<evidence type="ECO:0000256" key="2">
    <source>
        <dbReference type="ARBA" id="ARBA00011233"/>
    </source>
</evidence>
<evidence type="ECO:0000313" key="14">
    <source>
        <dbReference type="Proteomes" id="UP000237632"/>
    </source>
</evidence>
<name>A0AA44XZV6_BURVI</name>
<keyword evidence="9" id="KW-0472">Membrane</keyword>
<dbReference type="EMBL" id="PVHK01000116">
    <property type="protein sequence ID" value="PRH41349.1"/>
    <property type="molecule type" value="Genomic_DNA"/>
</dbReference>
<evidence type="ECO:0000256" key="11">
    <source>
        <dbReference type="SAM" id="SignalP"/>
    </source>
</evidence>
<dbReference type="PRINTS" id="PR00182">
    <property type="entry name" value="ECOLNEIPORIN"/>
</dbReference>
<keyword evidence="10" id="KW-0998">Cell outer membrane</keyword>
<dbReference type="AlphaFoldDB" id="A0AA44XZV6"/>
<evidence type="ECO:0000313" key="13">
    <source>
        <dbReference type="EMBL" id="PRH41349.1"/>
    </source>
</evidence>
<feature type="domain" description="Porin" evidence="12">
    <location>
        <begin position="15"/>
        <end position="345"/>
    </location>
</feature>
<dbReference type="PANTHER" id="PTHR34501">
    <property type="entry name" value="PROTEIN YDDL-RELATED"/>
    <property type="match status" value="1"/>
</dbReference>
<keyword evidence="3" id="KW-0813">Transport</keyword>
<evidence type="ECO:0000256" key="8">
    <source>
        <dbReference type="ARBA" id="ARBA00023114"/>
    </source>
</evidence>
<keyword evidence="7" id="KW-0406">Ion transport</keyword>
<dbReference type="InterPro" id="IPR002299">
    <property type="entry name" value="Porin_Neis"/>
</dbReference>
<dbReference type="CDD" id="cd00342">
    <property type="entry name" value="gram_neg_porins"/>
    <property type="match status" value="1"/>
</dbReference>
<evidence type="ECO:0000256" key="6">
    <source>
        <dbReference type="ARBA" id="ARBA00022729"/>
    </source>
</evidence>
<evidence type="ECO:0000256" key="3">
    <source>
        <dbReference type="ARBA" id="ARBA00022448"/>
    </source>
</evidence>
<keyword evidence="8" id="KW-0626">Porin</keyword>
<evidence type="ECO:0000256" key="9">
    <source>
        <dbReference type="ARBA" id="ARBA00023136"/>
    </source>
</evidence>
<evidence type="ECO:0000256" key="1">
    <source>
        <dbReference type="ARBA" id="ARBA00004571"/>
    </source>
</evidence>
<organism evidence="13 14">
    <name type="scientific">Burkholderia vietnamiensis</name>
    <dbReference type="NCBI Taxonomy" id="60552"/>
    <lineage>
        <taxon>Bacteria</taxon>
        <taxon>Pseudomonadati</taxon>
        <taxon>Pseudomonadota</taxon>
        <taxon>Betaproteobacteria</taxon>
        <taxon>Burkholderiales</taxon>
        <taxon>Burkholderiaceae</taxon>
        <taxon>Burkholderia</taxon>
        <taxon>Burkholderia cepacia complex</taxon>
    </lineage>
</organism>
<comment type="caution">
    <text evidence="13">The sequence shown here is derived from an EMBL/GenBank/DDBJ whole genome shotgun (WGS) entry which is preliminary data.</text>
</comment>
<keyword evidence="6 11" id="KW-0732">Signal</keyword>
<evidence type="ECO:0000256" key="5">
    <source>
        <dbReference type="ARBA" id="ARBA00022692"/>
    </source>
</evidence>
<keyword evidence="5" id="KW-0812">Transmembrane</keyword>
<comment type="subcellular location">
    <subcellularLocation>
        <location evidence="1">Cell outer membrane</location>
        <topology evidence="1">Multi-pass membrane protein</topology>
    </subcellularLocation>
</comment>
<dbReference type="PANTHER" id="PTHR34501:SF9">
    <property type="entry name" value="MAJOR OUTER MEMBRANE PROTEIN P.IA"/>
    <property type="match status" value="1"/>
</dbReference>
<dbReference type="Pfam" id="PF13609">
    <property type="entry name" value="Porin_4"/>
    <property type="match status" value="1"/>
</dbReference>
<dbReference type="GO" id="GO:0015288">
    <property type="term" value="F:porin activity"/>
    <property type="evidence" value="ECO:0007669"/>
    <property type="project" value="UniProtKB-KW"/>
</dbReference>
<feature type="signal peptide" evidence="11">
    <location>
        <begin position="1"/>
        <end position="22"/>
    </location>
</feature>